<sequence>MNISFFYIAHLFLFVGFASSNDKNTIASDQSMLTSRLIKETKMDSTVSQIGKKDSRQRLKKRYIDPYTITLMNLYSVYG</sequence>
<evidence type="ECO:0000313" key="2">
    <source>
        <dbReference type="EMBL" id="RNA16059.1"/>
    </source>
</evidence>
<dbReference type="AlphaFoldDB" id="A0A3M7QXW1"/>
<dbReference type="Proteomes" id="UP000276133">
    <property type="component" value="Unassembled WGS sequence"/>
</dbReference>
<feature type="chain" id="PRO_5018193133" evidence="1">
    <location>
        <begin position="21"/>
        <end position="79"/>
    </location>
</feature>
<organism evidence="2 3">
    <name type="scientific">Brachionus plicatilis</name>
    <name type="common">Marine rotifer</name>
    <name type="synonym">Brachionus muelleri</name>
    <dbReference type="NCBI Taxonomy" id="10195"/>
    <lineage>
        <taxon>Eukaryota</taxon>
        <taxon>Metazoa</taxon>
        <taxon>Spiralia</taxon>
        <taxon>Gnathifera</taxon>
        <taxon>Rotifera</taxon>
        <taxon>Eurotatoria</taxon>
        <taxon>Monogononta</taxon>
        <taxon>Pseudotrocha</taxon>
        <taxon>Ploima</taxon>
        <taxon>Brachionidae</taxon>
        <taxon>Brachionus</taxon>
    </lineage>
</organism>
<reference evidence="2 3" key="1">
    <citation type="journal article" date="2018" name="Sci. Rep.">
        <title>Genomic signatures of local adaptation to the degree of environmental predictability in rotifers.</title>
        <authorList>
            <person name="Franch-Gras L."/>
            <person name="Hahn C."/>
            <person name="Garcia-Roger E.M."/>
            <person name="Carmona M.J."/>
            <person name="Serra M."/>
            <person name="Gomez A."/>
        </authorList>
    </citation>
    <scope>NUCLEOTIDE SEQUENCE [LARGE SCALE GENOMIC DNA]</scope>
    <source>
        <strain evidence="2">HYR1</strain>
    </source>
</reference>
<protein>
    <submittedName>
        <fullName evidence="2">Uncharacterized protein</fullName>
    </submittedName>
</protein>
<keyword evidence="3" id="KW-1185">Reference proteome</keyword>
<keyword evidence="1" id="KW-0732">Signal</keyword>
<proteinExistence type="predicted"/>
<evidence type="ECO:0000256" key="1">
    <source>
        <dbReference type="SAM" id="SignalP"/>
    </source>
</evidence>
<accession>A0A3M7QXW1</accession>
<name>A0A3M7QXW1_BRAPC</name>
<evidence type="ECO:0000313" key="3">
    <source>
        <dbReference type="Proteomes" id="UP000276133"/>
    </source>
</evidence>
<comment type="caution">
    <text evidence="2">The sequence shown here is derived from an EMBL/GenBank/DDBJ whole genome shotgun (WGS) entry which is preliminary data.</text>
</comment>
<gene>
    <name evidence="2" type="ORF">BpHYR1_026767</name>
</gene>
<dbReference type="EMBL" id="REGN01004817">
    <property type="protein sequence ID" value="RNA16059.1"/>
    <property type="molecule type" value="Genomic_DNA"/>
</dbReference>
<feature type="signal peptide" evidence="1">
    <location>
        <begin position="1"/>
        <end position="20"/>
    </location>
</feature>